<name>A0A644UGM3_9ZZZZ</name>
<gene>
    <name evidence="3" type="ORF">SDC9_23890</name>
</gene>
<evidence type="ECO:0000259" key="2">
    <source>
        <dbReference type="Pfam" id="PF07687"/>
    </source>
</evidence>
<proteinExistence type="predicted"/>
<dbReference type="AlphaFoldDB" id="A0A644UGM3"/>
<dbReference type="SUPFAM" id="SSF55031">
    <property type="entry name" value="Bacterial exopeptidase dimerisation domain"/>
    <property type="match status" value="1"/>
</dbReference>
<sequence length="397" mass="43583">MELITTIKQKAAYLKAELQDIRRHLHMHPELSMQEKETSAFIQAKLAGYGIPFTTGMAVHGVVGMIEGRNPGKQVIALRADMDALPITEKNQVDYCSKNPGVMHACGHDVHMTCLLGAARILNDLKDHFEGSIKLIFQPSEEKFPGGASMMIKAGVLKNPAPQKMFGQHVLPTLEAGKIGMKPGKYMASTDEIYLTVKGKGGHGATPELNVDPVLIAAHILVALQQIVSRTAPPQLPAVLSFGRFIAEGRTNIIPNEVKLDGTLRTFDEAWRSEAHLRIERMAASIAGSMGGSCEVFIDKGYPFLVNDDQVTAEARQAAVEYLGAENVADLDLRMTAEDFAYYSQQVPSCFYRLGTRNEERNIVHNLHTDRFDVDEKALEVGAGLMAWMAVNSLHAF</sequence>
<dbReference type="Gene3D" id="3.30.70.360">
    <property type="match status" value="1"/>
</dbReference>
<dbReference type="CDD" id="cd03886">
    <property type="entry name" value="M20_Acy1"/>
    <property type="match status" value="1"/>
</dbReference>
<dbReference type="InterPro" id="IPR036264">
    <property type="entry name" value="Bact_exopeptidase_dim_dom"/>
</dbReference>
<dbReference type="PANTHER" id="PTHR11014">
    <property type="entry name" value="PEPTIDASE M20 FAMILY MEMBER"/>
    <property type="match status" value="1"/>
</dbReference>
<dbReference type="PIRSF" id="PIRSF005962">
    <property type="entry name" value="Pept_M20D_amidohydro"/>
    <property type="match status" value="1"/>
</dbReference>
<keyword evidence="1 3" id="KW-0378">Hydrolase</keyword>
<dbReference type="Pfam" id="PF07687">
    <property type="entry name" value="M20_dimer"/>
    <property type="match status" value="1"/>
</dbReference>
<dbReference type="EC" id="3.5.1.47" evidence="3"/>
<evidence type="ECO:0000313" key="3">
    <source>
        <dbReference type="EMBL" id="MPL78029.1"/>
    </source>
</evidence>
<comment type="caution">
    <text evidence="3">The sequence shown here is derived from an EMBL/GenBank/DDBJ whole genome shotgun (WGS) entry which is preliminary data.</text>
</comment>
<evidence type="ECO:0000256" key="1">
    <source>
        <dbReference type="ARBA" id="ARBA00022801"/>
    </source>
</evidence>
<dbReference type="Gene3D" id="3.40.630.10">
    <property type="entry name" value="Zn peptidases"/>
    <property type="match status" value="1"/>
</dbReference>
<reference evidence="3" key="1">
    <citation type="submission" date="2019-08" db="EMBL/GenBank/DDBJ databases">
        <authorList>
            <person name="Kucharzyk K."/>
            <person name="Murdoch R.W."/>
            <person name="Higgins S."/>
            <person name="Loffler F."/>
        </authorList>
    </citation>
    <scope>NUCLEOTIDE SEQUENCE</scope>
</reference>
<accession>A0A644UGM3</accession>
<dbReference type="InterPro" id="IPR011650">
    <property type="entry name" value="Peptidase_M20_dimer"/>
</dbReference>
<organism evidence="3">
    <name type="scientific">bioreactor metagenome</name>
    <dbReference type="NCBI Taxonomy" id="1076179"/>
    <lineage>
        <taxon>unclassified sequences</taxon>
        <taxon>metagenomes</taxon>
        <taxon>ecological metagenomes</taxon>
    </lineage>
</organism>
<dbReference type="PANTHER" id="PTHR11014:SF63">
    <property type="entry name" value="METALLOPEPTIDASE, PUTATIVE (AFU_ORTHOLOGUE AFUA_6G09600)-RELATED"/>
    <property type="match status" value="1"/>
</dbReference>
<dbReference type="Pfam" id="PF01546">
    <property type="entry name" value="Peptidase_M20"/>
    <property type="match status" value="1"/>
</dbReference>
<dbReference type="GO" id="GO:0050118">
    <property type="term" value="F:N-acetyldiaminopimelate deacetylase activity"/>
    <property type="evidence" value="ECO:0007669"/>
    <property type="project" value="UniProtKB-EC"/>
</dbReference>
<dbReference type="EMBL" id="VSSQ01000112">
    <property type="protein sequence ID" value="MPL78029.1"/>
    <property type="molecule type" value="Genomic_DNA"/>
</dbReference>
<dbReference type="InterPro" id="IPR017439">
    <property type="entry name" value="Amidohydrolase"/>
</dbReference>
<dbReference type="FunFam" id="3.30.70.360:FF:000001">
    <property type="entry name" value="N-acetyldiaminopimelate deacetylase"/>
    <property type="match status" value="1"/>
</dbReference>
<protein>
    <submittedName>
        <fullName evidence="3">N-acetyldiaminopimelate deacetylase</fullName>
        <ecNumber evidence="3">3.5.1.47</ecNumber>
    </submittedName>
</protein>
<dbReference type="InterPro" id="IPR002933">
    <property type="entry name" value="Peptidase_M20"/>
</dbReference>
<dbReference type="SUPFAM" id="SSF53187">
    <property type="entry name" value="Zn-dependent exopeptidases"/>
    <property type="match status" value="1"/>
</dbReference>
<dbReference type="NCBIfam" id="TIGR01891">
    <property type="entry name" value="amidohydrolases"/>
    <property type="match status" value="1"/>
</dbReference>
<feature type="domain" description="Peptidase M20 dimerisation" evidence="2">
    <location>
        <begin position="195"/>
        <end position="278"/>
    </location>
</feature>